<feature type="transmembrane region" description="Helical" evidence="8">
    <location>
        <begin position="186"/>
        <end position="215"/>
    </location>
</feature>
<keyword evidence="6 8" id="KW-0472">Membrane</keyword>
<evidence type="ECO:0000259" key="10">
    <source>
        <dbReference type="Pfam" id="PF01529"/>
    </source>
</evidence>
<sequence length="510" mass="56145">MRKNGWQPPFHPLQVVAIAVFFALVIVFYLFLLPFTGFSTIKQGALFLYTPTVCVVLVLYAWCVAINPADPGVLGSSTTCNILRRHSHETPTLYCTLCKVEILKNSRHCRSCDKCVDGFDHHCQWLNNCVGERNYRAFFGLMVCTIAMLIVMWSLGLWVMIHGFISEKGFETDVARRFGCNFPFDAYVGVVAFCTLLAMVATYPLGHLLIFHIILCQKGIHTHEFVVAMRDLEQIRATQVASDSHESVVNSGKTSPGSCSSQESWCTPPRIVFDHEEIIVQPEQFSSANDVELDSRPNGTERAKMPVKLNPWTLASLNKDDVLHSSMISVSRSSVLRPVSSRNETSSSSGSHKGNGNGNGIVSVKANVAEVQRQLSHGYTKESGGNHVNTEVIKTVSPRLIKSSGAQIVAPCSLQGDVKIAIDARSQQLIGRVSIVSSDGSGLSSRSFRIRPGQLDMLAPRTSLSGWRWRENPTFDAKWASNAENSAEVVSLPSTPTKSTSTLILHRLSM</sequence>
<keyword evidence="4 8" id="KW-0812">Transmembrane</keyword>
<dbReference type="GO" id="GO:0019706">
    <property type="term" value="F:protein-cysteine S-palmitoyltransferase activity"/>
    <property type="evidence" value="ECO:0007669"/>
    <property type="project" value="UniProtKB-EC"/>
</dbReference>
<gene>
    <name evidence="11" type="ORF">GOP47_0011483</name>
</gene>
<dbReference type="Pfam" id="PF01529">
    <property type="entry name" value="DHHC"/>
    <property type="match status" value="1"/>
</dbReference>
<accession>A0A9D4USW7</accession>
<evidence type="ECO:0000256" key="6">
    <source>
        <dbReference type="ARBA" id="ARBA00023136"/>
    </source>
</evidence>
<dbReference type="GO" id="GO:0005783">
    <property type="term" value="C:endoplasmic reticulum"/>
    <property type="evidence" value="ECO:0007669"/>
    <property type="project" value="TreeGrafter"/>
</dbReference>
<organism evidence="11 12">
    <name type="scientific">Adiantum capillus-veneris</name>
    <name type="common">Maidenhair fern</name>
    <dbReference type="NCBI Taxonomy" id="13818"/>
    <lineage>
        <taxon>Eukaryota</taxon>
        <taxon>Viridiplantae</taxon>
        <taxon>Streptophyta</taxon>
        <taxon>Embryophyta</taxon>
        <taxon>Tracheophyta</taxon>
        <taxon>Polypodiopsida</taxon>
        <taxon>Polypodiidae</taxon>
        <taxon>Polypodiales</taxon>
        <taxon>Pteridineae</taxon>
        <taxon>Pteridaceae</taxon>
        <taxon>Vittarioideae</taxon>
        <taxon>Adiantum</taxon>
    </lineage>
</organism>
<proteinExistence type="inferred from homology"/>
<dbReference type="InterPro" id="IPR001594">
    <property type="entry name" value="Palmitoyltrfase_DHHC"/>
</dbReference>
<comment type="similarity">
    <text evidence="2 8">Belongs to the DHHC palmitoyltransferase family.</text>
</comment>
<keyword evidence="3 8" id="KW-0808">Transferase</keyword>
<evidence type="ECO:0000256" key="7">
    <source>
        <dbReference type="ARBA" id="ARBA00023315"/>
    </source>
</evidence>
<evidence type="ECO:0000256" key="3">
    <source>
        <dbReference type="ARBA" id="ARBA00022679"/>
    </source>
</evidence>
<evidence type="ECO:0000256" key="4">
    <source>
        <dbReference type="ARBA" id="ARBA00022692"/>
    </source>
</evidence>
<evidence type="ECO:0000256" key="9">
    <source>
        <dbReference type="SAM" id="MobiDB-lite"/>
    </source>
</evidence>
<protein>
    <recommendedName>
        <fullName evidence="8">S-acyltransferase</fullName>
        <ecNumber evidence="8">2.3.1.225</ecNumber>
    </recommendedName>
    <alternativeName>
        <fullName evidence="8">Palmitoyltransferase</fullName>
    </alternativeName>
</protein>
<evidence type="ECO:0000313" key="11">
    <source>
        <dbReference type="EMBL" id="KAI5073470.1"/>
    </source>
</evidence>
<evidence type="ECO:0000256" key="2">
    <source>
        <dbReference type="ARBA" id="ARBA00008574"/>
    </source>
</evidence>
<dbReference type="PANTHER" id="PTHR22883">
    <property type="entry name" value="ZINC FINGER DHHC DOMAIN CONTAINING PROTEIN"/>
    <property type="match status" value="1"/>
</dbReference>
<evidence type="ECO:0000256" key="5">
    <source>
        <dbReference type="ARBA" id="ARBA00022989"/>
    </source>
</evidence>
<feature type="transmembrane region" description="Helical" evidence="8">
    <location>
        <begin position="45"/>
        <end position="67"/>
    </location>
</feature>
<dbReference type="GO" id="GO:0016020">
    <property type="term" value="C:membrane"/>
    <property type="evidence" value="ECO:0007669"/>
    <property type="project" value="UniProtKB-SubCell"/>
</dbReference>
<comment type="catalytic activity">
    <reaction evidence="8">
        <text>L-cysteinyl-[protein] + hexadecanoyl-CoA = S-hexadecanoyl-L-cysteinyl-[protein] + CoA</text>
        <dbReference type="Rhea" id="RHEA:36683"/>
        <dbReference type="Rhea" id="RHEA-COMP:10131"/>
        <dbReference type="Rhea" id="RHEA-COMP:11032"/>
        <dbReference type="ChEBI" id="CHEBI:29950"/>
        <dbReference type="ChEBI" id="CHEBI:57287"/>
        <dbReference type="ChEBI" id="CHEBI:57379"/>
        <dbReference type="ChEBI" id="CHEBI:74151"/>
        <dbReference type="EC" id="2.3.1.225"/>
    </reaction>
</comment>
<comment type="caution">
    <text evidence="11">The sequence shown here is derived from an EMBL/GenBank/DDBJ whole genome shotgun (WGS) entry which is preliminary data.</text>
</comment>
<dbReference type="GO" id="GO:0006612">
    <property type="term" value="P:protein targeting to membrane"/>
    <property type="evidence" value="ECO:0007669"/>
    <property type="project" value="TreeGrafter"/>
</dbReference>
<keyword evidence="5 8" id="KW-1133">Transmembrane helix</keyword>
<keyword evidence="7 8" id="KW-0012">Acyltransferase</keyword>
<feature type="transmembrane region" description="Helical" evidence="8">
    <location>
        <begin position="137"/>
        <end position="165"/>
    </location>
</feature>
<dbReference type="GO" id="GO:0005794">
    <property type="term" value="C:Golgi apparatus"/>
    <property type="evidence" value="ECO:0007669"/>
    <property type="project" value="TreeGrafter"/>
</dbReference>
<evidence type="ECO:0000256" key="8">
    <source>
        <dbReference type="RuleBase" id="RU079119"/>
    </source>
</evidence>
<dbReference type="OrthoDB" id="1924421at2759"/>
<feature type="compositionally biased region" description="Low complexity" evidence="9">
    <location>
        <begin position="333"/>
        <end position="352"/>
    </location>
</feature>
<feature type="region of interest" description="Disordered" evidence="9">
    <location>
        <begin position="333"/>
        <end position="361"/>
    </location>
</feature>
<reference evidence="11" key="1">
    <citation type="submission" date="2021-01" db="EMBL/GenBank/DDBJ databases">
        <title>Adiantum capillus-veneris genome.</title>
        <authorList>
            <person name="Fang Y."/>
            <person name="Liao Q."/>
        </authorList>
    </citation>
    <scope>NUCLEOTIDE SEQUENCE</scope>
    <source>
        <strain evidence="11">H3</strain>
        <tissue evidence="11">Leaf</tissue>
    </source>
</reference>
<evidence type="ECO:0000256" key="1">
    <source>
        <dbReference type="ARBA" id="ARBA00004141"/>
    </source>
</evidence>
<dbReference type="AlphaFoldDB" id="A0A9D4USW7"/>
<dbReference type="EC" id="2.3.1.225" evidence="8"/>
<dbReference type="PROSITE" id="PS50216">
    <property type="entry name" value="DHHC"/>
    <property type="match status" value="1"/>
</dbReference>
<comment type="subcellular location">
    <subcellularLocation>
        <location evidence="1">Membrane</location>
        <topology evidence="1">Multi-pass membrane protein</topology>
    </subcellularLocation>
</comment>
<comment type="domain">
    <text evidence="8">The DHHC domain is required for palmitoyltransferase activity.</text>
</comment>
<dbReference type="Proteomes" id="UP000886520">
    <property type="component" value="Chromosome 11"/>
</dbReference>
<evidence type="ECO:0000313" key="12">
    <source>
        <dbReference type="Proteomes" id="UP000886520"/>
    </source>
</evidence>
<keyword evidence="12" id="KW-1185">Reference proteome</keyword>
<dbReference type="InterPro" id="IPR039859">
    <property type="entry name" value="PFA4/ZDH16/20/ERF2-like"/>
</dbReference>
<name>A0A9D4USW7_ADICA</name>
<feature type="transmembrane region" description="Helical" evidence="8">
    <location>
        <begin position="12"/>
        <end position="33"/>
    </location>
</feature>
<dbReference type="EMBL" id="JABFUD020000011">
    <property type="protein sequence ID" value="KAI5073470.1"/>
    <property type="molecule type" value="Genomic_DNA"/>
</dbReference>
<dbReference type="PANTHER" id="PTHR22883:SF203">
    <property type="entry name" value="PALMITOYLTRANSFERASE"/>
    <property type="match status" value="1"/>
</dbReference>
<feature type="domain" description="Palmitoyltransferase DHHC" evidence="10">
    <location>
        <begin position="91"/>
        <end position="226"/>
    </location>
</feature>